<feature type="coiled-coil region" evidence="2">
    <location>
        <begin position="397"/>
        <end position="445"/>
    </location>
</feature>
<dbReference type="InterPro" id="IPR052155">
    <property type="entry name" value="Biofilm_reg_signaling"/>
</dbReference>
<dbReference type="InterPro" id="IPR000160">
    <property type="entry name" value="GGDEF_dom"/>
</dbReference>
<dbReference type="NCBIfam" id="TIGR00254">
    <property type="entry name" value="GGDEF"/>
    <property type="match status" value="1"/>
</dbReference>
<proteinExistence type="predicted"/>
<dbReference type="PROSITE" id="PS50883">
    <property type="entry name" value="EAL"/>
    <property type="match status" value="1"/>
</dbReference>
<dbReference type="STRING" id="637905.SVI_3854"/>
<dbReference type="SMART" id="SM00267">
    <property type="entry name" value="GGDEF"/>
    <property type="match status" value="1"/>
</dbReference>
<reference evidence="6" key="1">
    <citation type="journal article" date="2010" name="Mol. Biosyst.">
        <title>Complete genome sequence and comparative analysis of Shewanella violacea, a psychrophilic and piezophilic bacterium from deep sea floor sediments.</title>
        <authorList>
            <person name="Aono E."/>
            <person name="Baba T."/>
            <person name="Ara T."/>
            <person name="Nishi T."/>
            <person name="Nakamichi T."/>
            <person name="Inamoto E."/>
            <person name="Toyonaga H."/>
            <person name="Hasegawa M."/>
            <person name="Takai Y."/>
            <person name="Okumura Y."/>
            <person name="Baba M."/>
            <person name="Tomita M."/>
            <person name="Kato C."/>
            <person name="Oshima T."/>
            <person name="Nakasone K."/>
            <person name="Mori H."/>
        </authorList>
    </citation>
    <scope>NUCLEOTIDE SEQUENCE [LARGE SCALE GENOMIC DNA]</scope>
    <source>
        <strain evidence="6">JCM 10179 / CIP 106290 / LMG 19151 / DSS12</strain>
    </source>
</reference>
<feature type="domain" description="EAL" evidence="3">
    <location>
        <begin position="624"/>
        <end position="876"/>
    </location>
</feature>
<dbReference type="InterPro" id="IPR003018">
    <property type="entry name" value="GAF"/>
</dbReference>
<evidence type="ECO:0000313" key="5">
    <source>
        <dbReference type="EMBL" id="BAJ03825.1"/>
    </source>
</evidence>
<evidence type="ECO:0000259" key="4">
    <source>
        <dbReference type="PROSITE" id="PS50887"/>
    </source>
</evidence>
<organism evidence="5 6">
    <name type="scientific">Shewanella violacea (strain JCM 10179 / CIP 106290 / LMG 19151 / DSS12)</name>
    <dbReference type="NCBI Taxonomy" id="637905"/>
    <lineage>
        <taxon>Bacteria</taxon>
        <taxon>Pseudomonadati</taxon>
        <taxon>Pseudomonadota</taxon>
        <taxon>Gammaproteobacteria</taxon>
        <taxon>Alteromonadales</taxon>
        <taxon>Shewanellaceae</taxon>
        <taxon>Shewanella</taxon>
    </lineage>
</organism>
<dbReference type="InterPro" id="IPR029016">
    <property type="entry name" value="GAF-like_dom_sf"/>
</dbReference>
<dbReference type="PROSITE" id="PS50887">
    <property type="entry name" value="GGDEF"/>
    <property type="match status" value="1"/>
</dbReference>
<dbReference type="GO" id="GO:0003824">
    <property type="term" value="F:catalytic activity"/>
    <property type="evidence" value="ECO:0007669"/>
    <property type="project" value="UniProtKB-ARBA"/>
</dbReference>
<keyword evidence="2" id="KW-0175">Coiled coil</keyword>
<dbReference type="SMART" id="SM00065">
    <property type="entry name" value="GAF"/>
    <property type="match status" value="2"/>
</dbReference>
<dbReference type="Pfam" id="PF13185">
    <property type="entry name" value="GAF_2"/>
    <property type="match status" value="2"/>
</dbReference>
<dbReference type="PANTHER" id="PTHR44757">
    <property type="entry name" value="DIGUANYLATE CYCLASE DGCP"/>
    <property type="match status" value="1"/>
</dbReference>
<dbReference type="eggNOG" id="COG5001">
    <property type="taxonomic scope" value="Bacteria"/>
</dbReference>
<dbReference type="InterPro" id="IPR043128">
    <property type="entry name" value="Rev_trsase/Diguanyl_cyclase"/>
</dbReference>
<dbReference type="Pfam" id="PF00990">
    <property type="entry name" value="GGDEF"/>
    <property type="match status" value="1"/>
</dbReference>
<dbReference type="Proteomes" id="UP000002350">
    <property type="component" value="Chromosome"/>
</dbReference>
<dbReference type="EMBL" id="AP011177">
    <property type="protein sequence ID" value="BAJ03825.1"/>
    <property type="molecule type" value="Genomic_DNA"/>
</dbReference>
<dbReference type="SUPFAM" id="SSF55781">
    <property type="entry name" value="GAF domain-like"/>
    <property type="match status" value="2"/>
</dbReference>
<gene>
    <name evidence="5" type="ordered locus">SVI_3854</name>
</gene>
<comment type="cofactor">
    <cofactor evidence="1">
        <name>Mg(2+)</name>
        <dbReference type="ChEBI" id="CHEBI:18420"/>
    </cofactor>
</comment>
<dbReference type="CDD" id="cd01949">
    <property type="entry name" value="GGDEF"/>
    <property type="match status" value="1"/>
</dbReference>
<dbReference type="FunFam" id="3.30.70.270:FF:000001">
    <property type="entry name" value="Diguanylate cyclase domain protein"/>
    <property type="match status" value="1"/>
</dbReference>
<evidence type="ECO:0000259" key="3">
    <source>
        <dbReference type="PROSITE" id="PS50883"/>
    </source>
</evidence>
<sequence length="876" mass="99828">MFREELVQYSHSEAERLQKRMARLKSLALKYKRAEVIQNLLLEISNLAAHVNSSEAFFSEVHRSLNLLLPADNFFVALLDPSSNKLSIPFFLDEKDPHPNKIYSQDEISEFLFSGLTGYVLKSGETLLCDQACFEQLIATKKIASRGAPCHLWLGVPINVNNQVSGVLVVQSYSADIKFSEMEVELLHFVSYQISGVIERLEHREQLEKAIEQRTKELSIAYDKLKTEVFERRRAERLQKSLFEIADLATSNIDSDSFYFELHRVISHLLPASNCYIALLDDRRTHISFPFYVTQNDSKAPQPRAICDGLTEYVIKHRRPLLLQRTDLDALIDAGIVHSKTPELNYTQDVYQWIGIPLFIHGQVRGALTIYSLCMSQSYQDKDLELLTFVSQHIATAIEKKLSAESLKSSYEQLEEKVVVRTRALAMLNQDLEKEVTQRRKVEEQLVHDANHDSLTGLPNRAMFMERLTQAVKHIRRHGLDRFGLLFIDLDRFKLINDTLGHQQGDRFLVETSRRLRLCIRDNDTLGRIGGDEFVILLDSINSTSDAKEVAERILTELSRPYELANQSFTSSASIGVAFSCNHKSDTAESLLRDADAAMYQAKSKGKGCYVIFDEKSHQQLVKNVELEIELRQAISNQELHLSYLPIQNLKKLSTVALEPRLYWNHPQLGKVKQAQLNNIAEHCNLTTDLDIYLLDKLNTDHQLLREQSLDHLPLHLNISAMHLKHKHAVRQLKNKLKKSMFPPEQLWLFFDEKGFILDTDNHINAFELLQKLKVKLGLTGYGSAHSALSSLTFLPLQGLKLDPTYTSHLNSEQHLKLLKAHYLTAQALELVVFVDGISAMQQKETLLQIGFDLGQGQALGKVINLTSITKDLVCA</sequence>
<dbReference type="CDD" id="cd01948">
    <property type="entry name" value="EAL"/>
    <property type="match status" value="1"/>
</dbReference>
<dbReference type="RefSeq" id="WP_013053117.1">
    <property type="nucleotide sequence ID" value="NC_014012.1"/>
</dbReference>
<dbReference type="InterPro" id="IPR029787">
    <property type="entry name" value="Nucleotide_cyclase"/>
</dbReference>
<dbReference type="Gene3D" id="3.20.20.450">
    <property type="entry name" value="EAL domain"/>
    <property type="match status" value="1"/>
</dbReference>
<dbReference type="HOGENOM" id="CLU_000445_70_32_6"/>
<protein>
    <submittedName>
        <fullName evidence="5">GGDEF domain protein</fullName>
    </submittedName>
</protein>
<dbReference type="PANTHER" id="PTHR44757:SF2">
    <property type="entry name" value="BIOFILM ARCHITECTURE MAINTENANCE PROTEIN MBAA"/>
    <property type="match status" value="1"/>
</dbReference>
<dbReference type="KEGG" id="svo:SVI_3854"/>
<evidence type="ECO:0000256" key="2">
    <source>
        <dbReference type="SAM" id="Coils"/>
    </source>
</evidence>
<dbReference type="Gene3D" id="3.30.70.270">
    <property type="match status" value="1"/>
</dbReference>
<name>D4ZCT0_SHEVD</name>
<evidence type="ECO:0000313" key="6">
    <source>
        <dbReference type="Proteomes" id="UP000002350"/>
    </source>
</evidence>
<dbReference type="SUPFAM" id="SSF141868">
    <property type="entry name" value="EAL domain-like"/>
    <property type="match status" value="1"/>
</dbReference>
<evidence type="ECO:0000256" key="1">
    <source>
        <dbReference type="ARBA" id="ARBA00001946"/>
    </source>
</evidence>
<dbReference type="Pfam" id="PF00563">
    <property type="entry name" value="EAL"/>
    <property type="match status" value="1"/>
</dbReference>
<dbReference type="OrthoDB" id="9804951at2"/>
<dbReference type="AlphaFoldDB" id="D4ZCT0"/>
<dbReference type="Gene3D" id="3.30.450.40">
    <property type="match status" value="2"/>
</dbReference>
<dbReference type="SMART" id="SM00052">
    <property type="entry name" value="EAL"/>
    <property type="match status" value="1"/>
</dbReference>
<dbReference type="SUPFAM" id="SSF55073">
    <property type="entry name" value="Nucleotide cyclase"/>
    <property type="match status" value="1"/>
</dbReference>
<dbReference type="InterPro" id="IPR001633">
    <property type="entry name" value="EAL_dom"/>
</dbReference>
<accession>D4ZCT0</accession>
<dbReference type="eggNOG" id="COG2203">
    <property type="taxonomic scope" value="Bacteria"/>
</dbReference>
<dbReference type="InterPro" id="IPR035919">
    <property type="entry name" value="EAL_sf"/>
</dbReference>
<keyword evidence="6" id="KW-1185">Reference proteome</keyword>
<feature type="domain" description="GGDEF" evidence="4">
    <location>
        <begin position="481"/>
        <end position="615"/>
    </location>
</feature>